<dbReference type="PRINTS" id="PR00364">
    <property type="entry name" value="DISEASERSIST"/>
</dbReference>
<evidence type="ECO:0000313" key="2">
    <source>
        <dbReference type="EMBL" id="EEF43637.1"/>
    </source>
</evidence>
<dbReference type="GO" id="GO:0006952">
    <property type="term" value="P:defense response"/>
    <property type="evidence" value="ECO:0007669"/>
    <property type="project" value="InterPro"/>
</dbReference>
<organism evidence="2 3">
    <name type="scientific">Ricinus communis</name>
    <name type="common">Castor bean</name>
    <dbReference type="NCBI Taxonomy" id="3988"/>
    <lineage>
        <taxon>Eukaryota</taxon>
        <taxon>Viridiplantae</taxon>
        <taxon>Streptophyta</taxon>
        <taxon>Embryophyta</taxon>
        <taxon>Tracheophyta</taxon>
        <taxon>Spermatophyta</taxon>
        <taxon>Magnoliopsida</taxon>
        <taxon>eudicotyledons</taxon>
        <taxon>Gunneridae</taxon>
        <taxon>Pentapetalae</taxon>
        <taxon>rosids</taxon>
        <taxon>fabids</taxon>
        <taxon>Malpighiales</taxon>
        <taxon>Euphorbiaceae</taxon>
        <taxon>Acalyphoideae</taxon>
        <taxon>Acalypheae</taxon>
        <taxon>Ricinus</taxon>
    </lineage>
</organism>
<evidence type="ECO:0000313" key="3">
    <source>
        <dbReference type="Proteomes" id="UP000008311"/>
    </source>
</evidence>
<evidence type="ECO:0000259" key="1">
    <source>
        <dbReference type="Pfam" id="PF00931"/>
    </source>
</evidence>
<dbReference type="InterPro" id="IPR044974">
    <property type="entry name" value="Disease_R_plants"/>
</dbReference>
<proteinExistence type="predicted"/>
<sequence>MCLHELRIFVGEQRKGAELEGCLRRPEAEVIKEIIEVIMKKLNQISPNYYSRGLVGLESRVQEIESLLCLRSSSVRKVGIWGMGGLGKSTLARAIYDRIAPQFESCCFLSNAREQLQRYTLAQLQNQLFSTLLEEQSTLYLRLSFIKDRLRRKRVLIVIDDADNSTKLQELLIDSESDYVGSGSRIIITSRDKQVLKITFVDEISEMEALNEYKALHLFSLKAFKQENPPSDHRMLQVERVVKYAKGNPLAVTVLGSPLFGKSEKD</sequence>
<reference evidence="3" key="1">
    <citation type="journal article" date="2010" name="Nat. Biotechnol.">
        <title>Draft genome sequence of the oilseed species Ricinus communis.</title>
        <authorList>
            <person name="Chan A.P."/>
            <person name="Crabtree J."/>
            <person name="Zhao Q."/>
            <person name="Lorenzi H."/>
            <person name="Orvis J."/>
            <person name="Puiu D."/>
            <person name="Melake-Berhan A."/>
            <person name="Jones K.M."/>
            <person name="Redman J."/>
            <person name="Chen G."/>
            <person name="Cahoon E.B."/>
            <person name="Gedil M."/>
            <person name="Stanke M."/>
            <person name="Haas B.J."/>
            <person name="Wortman J.R."/>
            <person name="Fraser-Liggett C.M."/>
            <person name="Ravel J."/>
            <person name="Rabinowicz P.D."/>
        </authorList>
    </citation>
    <scope>NUCLEOTIDE SEQUENCE [LARGE SCALE GENOMIC DNA]</scope>
    <source>
        <strain evidence="3">cv. Hale</strain>
    </source>
</reference>
<keyword evidence="3" id="KW-1185">Reference proteome</keyword>
<dbReference type="EMBL" id="EQ973830">
    <property type="protein sequence ID" value="EEF43637.1"/>
    <property type="molecule type" value="Genomic_DNA"/>
</dbReference>
<dbReference type="Gene3D" id="1.10.8.430">
    <property type="entry name" value="Helical domain of apoptotic protease-activating factors"/>
    <property type="match status" value="1"/>
</dbReference>
<dbReference type="Pfam" id="PF00931">
    <property type="entry name" value="NB-ARC"/>
    <property type="match status" value="1"/>
</dbReference>
<dbReference type="PANTHER" id="PTHR11017:SF479">
    <property type="entry name" value="DISEASE RESISTANCE PROTEIN (TIR-NBS-LRR CLASS) FAMILY"/>
    <property type="match status" value="1"/>
</dbReference>
<accession>B9RYC8</accession>
<dbReference type="GO" id="GO:0043531">
    <property type="term" value="F:ADP binding"/>
    <property type="evidence" value="ECO:0007669"/>
    <property type="project" value="InterPro"/>
</dbReference>
<dbReference type="Gene3D" id="3.40.50.300">
    <property type="entry name" value="P-loop containing nucleotide triphosphate hydrolases"/>
    <property type="match status" value="1"/>
</dbReference>
<dbReference type="STRING" id="3988.B9RYC8"/>
<feature type="domain" description="NB-ARC" evidence="1">
    <location>
        <begin position="60"/>
        <end position="227"/>
    </location>
</feature>
<dbReference type="InParanoid" id="B9RYC8"/>
<protein>
    <recommendedName>
        <fullName evidence="1">NB-ARC domain-containing protein</fullName>
    </recommendedName>
</protein>
<dbReference type="AlphaFoldDB" id="B9RYC8"/>
<dbReference type="InterPro" id="IPR027417">
    <property type="entry name" value="P-loop_NTPase"/>
</dbReference>
<dbReference type="Proteomes" id="UP000008311">
    <property type="component" value="Unassembled WGS sequence"/>
</dbReference>
<dbReference type="SUPFAM" id="SSF52540">
    <property type="entry name" value="P-loop containing nucleoside triphosphate hydrolases"/>
    <property type="match status" value="1"/>
</dbReference>
<gene>
    <name evidence="2" type="ORF">RCOM_0812220</name>
</gene>
<name>B9RYC8_RICCO</name>
<dbReference type="InterPro" id="IPR002182">
    <property type="entry name" value="NB-ARC"/>
</dbReference>
<dbReference type="InterPro" id="IPR042197">
    <property type="entry name" value="Apaf_helical"/>
</dbReference>
<dbReference type="PANTHER" id="PTHR11017">
    <property type="entry name" value="LEUCINE-RICH REPEAT-CONTAINING PROTEIN"/>
    <property type="match status" value="1"/>
</dbReference>